<evidence type="ECO:0000256" key="2">
    <source>
        <dbReference type="SAM" id="MobiDB-lite"/>
    </source>
</evidence>
<comment type="similarity">
    <text evidence="1">Belongs to the GIPC family.</text>
</comment>
<feature type="region of interest" description="Disordered" evidence="2">
    <location>
        <begin position="1"/>
        <end position="55"/>
    </location>
</feature>
<protein>
    <submittedName>
        <fullName evidence="4">PDZ domain-containing protein GIPC1</fullName>
    </submittedName>
</protein>
<proteinExistence type="inferred from homology"/>
<dbReference type="SMART" id="SM00228">
    <property type="entry name" value="PDZ"/>
    <property type="match status" value="1"/>
</dbReference>
<dbReference type="EMBL" id="KB030998">
    <property type="protein sequence ID" value="ELK06765.1"/>
    <property type="molecule type" value="Genomic_DNA"/>
</dbReference>
<evidence type="ECO:0000259" key="3">
    <source>
        <dbReference type="PROSITE" id="PS50106"/>
    </source>
</evidence>
<dbReference type="AlphaFoldDB" id="L5K5E0"/>
<dbReference type="SUPFAM" id="SSF50156">
    <property type="entry name" value="PDZ domain-like"/>
    <property type="match status" value="1"/>
</dbReference>
<evidence type="ECO:0000256" key="1">
    <source>
        <dbReference type="ARBA" id="ARBA00009011"/>
    </source>
</evidence>
<dbReference type="Pfam" id="PF25082">
    <property type="entry name" value="GIPC1_GH2"/>
    <property type="match status" value="1"/>
</dbReference>
<dbReference type="PANTHER" id="PTHR12259:SF4">
    <property type="entry name" value="PDZ DOMAIN-CONTAINING PROTEIN GIPC1"/>
    <property type="match status" value="1"/>
</dbReference>
<reference evidence="5" key="1">
    <citation type="journal article" date="2013" name="Science">
        <title>Comparative analysis of bat genomes provides insight into the evolution of flight and immunity.</title>
        <authorList>
            <person name="Zhang G."/>
            <person name="Cowled C."/>
            <person name="Shi Z."/>
            <person name="Huang Z."/>
            <person name="Bishop-Lilly K.A."/>
            <person name="Fang X."/>
            <person name="Wynne J.W."/>
            <person name="Xiong Z."/>
            <person name="Baker M.L."/>
            <person name="Zhao W."/>
            <person name="Tachedjian M."/>
            <person name="Zhu Y."/>
            <person name="Zhou P."/>
            <person name="Jiang X."/>
            <person name="Ng J."/>
            <person name="Yang L."/>
            <person name="Wu L."/>
            <person name="Xiao J."/>
            <person name="Feng Y."/>
            <person name="Chen Y."/>
            <person name="Sun X."/>
            <person name="Zhang Y."/>
            <person name="Marsh G.A."/>
            <person name="Crameri G."/>
            <person name="Broder C.C."/>
            <person name="Frey K.G."/>
            <person name="Wang L.F."/>
            <person name="Wang J."/>
        </authorList>
    </citation>
    <scope>NUCLEOTIDE SEQUENCE [LARGE SCALE GENOMIC DNA]</scope>
</reference>
<name>L5K5E0_PTEAL</name>
<dbReference type="Gene3D" id="2.30.42.10">
    <property type="match status" value="1"/>
</dbReference>
<sequence>MPLGLGRRKKAPPLVENEEAEPGRGGLGVGEPGPLGGGGAGGPQMGLPPPPPALRPRLVFHTQLAHGSPTGRIEGFTNVKELYSKIAEAFRLPVAEVMFCTLNTHKVDMDKLLGGQIGLEDFIFAHVKGQRKEVEVFKSEEALGLTITDNGAGYAFIKVPEVRAGHRFQGWSHGIDNSSPPQRIKEGSVIDHIQLISVGDMIEAINGQSLLGCRHYEVARLLKELPRGRTFTLKLTEPRKAFDMISMRSAGGRPGSGPQLGTGRGTLRLRSRGPATVEDLPSAFEEKAIEKVDDLLESYMGIRDTELAATMVELGKDKRNPDELAEALDERLGDFAFPDEFVFDVWGAIGDAKVGRY</sequence>
<feature type="domain" description="PDZ" evidence="3">
    <location>
        <begin position="133"/>
        <end position="237"/>
    </location>
</feature>
<accession>L5K5E0</accession>
<dbReference type="InParanoid" id="L5K5E0"/>
<dbReference type="InterPro" id="IPR001478">
    <property type="entry name" value="PDZ"/>
</dbReference>
<dbReference type="Pfam" id="PF25083">
    <property type="entry name" value="GIPC1_GH1"/>
    <property type="match status" value="1"/>
</dbReference>
<organism evidence="4 5">
    <name type="scientific">Pteropus alecto</name>
    <name type="common">Black flying fox</name>
    <dbReference type="NCBI Taxonomy" id="9402"/>
    <lineage>
        <taxon>Eukaryota</taxon>
        <taxon>Metazoa</taxon>
        <taxon>Chordata</taxon>
        <taxon>Craniata</taxon>
        <taxon>Vertebrata</taxon>
        <taxon>Euteleostomi</taxon>
        <taxon>Mammalia</taxon>
        <taxon>Eutheria</taxon>
        <taxon>Laurasiatheria</taxon>
        <taxon>Chiroptera</taxon>
        <taxon>Yinpterochiroptera</taxon>
        <taxon>Pteropodoidea</taxon>
        <taxon>Pteropodidae</taxon>
        <taxon>Pteropodinae</taxon>
        <taxon>Pteropus</taxon>
    </lineage>
</organism>
<dbReference type="STRING" id="9402.L5K5E0"/>
<evidence type="ECO:0000313" key="5">
    <source>
        <dbReference type="Proteomes" id="UP000010552"/>
    </source>
</evidence>
<dbReference type="PANTHER" id="PTHR12259">
    <property type="entry name" value="RGS-GAIP INTERACTING PROTEIN GIPC"/>
    <property type="match status" value="1"/>
</dbReference>
<dbReference type="PIRSF" id="PIRSF038083">
    <property type="entry name" value="UCP038083_GIPC"/>
    <property type="match status" value="1"/>
</dbReference>
<feature type="compositionally biased region" description="Gly residues" evidence="2">
    <location>
        <begin position="23"/>
        <end position="44"/>
    </location>
</feature>
<evidence type="ECO:0000313" key="4">
    <source>
        <dbReference type="EMBL" id="ELK06765.1"/>
    </source>
</evidence>
<feature type="compositionally biased region" description="Gly residues" evidence="2">
    <location>
        <begin position="252"/>
        <end position="264"/>
    </location>
</feature>
<feature type="compositionally biased region" description="Basic residues" evidence="2">
    <location>
        <begin position="1"/>
        <end position="11"/>
    </location>
</feature>
<keyword evidence="5" id="KW-1185">Reference proteome</keyword>
<dbReference type="InterPro" id="IPR056814">
    <property type="entry name" value="GIPC1-3_GH1"/>
</dbReference>
<dbReference type="PROSITE" id="PS50106">
    <property type="entry name" value="PDZ"/>
    <property type="match status" value="1"/>
</dbReference>
<gene>
    <name evidence="4" type="ORF">PAL_GLEAN10002833</name>
</gene>
<dbReference type="InterPro" id="IPR036034">
    <property type="entry name" value="PDZ_sf"/>
</dbReference>
<dbReference type="CDD" id="cd21180">
    <property type="entry name" value="GH2_GIPC"/>
    <property type="match status" value="1"/>
</dbReference>
<dbReference type="FunCoup" id="L5K5E0">
    <property type="interactions" value="2317"/>
</dbReference>
<dbReference type="eggNOG" id="KOG3938">
    <property type="taxonomic scope" value="Eukaryota"/>
</dbReference>
<feature type="region of interest" description="Disordered" evidence="2">
    <location>
        <begin position="247"/>
        <end position="268"/>
    </location>
</feature>
<dbReference type="InterPro" id="IPR017379">
    <property type="entry name" value="GIPC1/2/3"/>
</dbReference>
<dbReference type="Proteomes" id="UP000010552">
    <property type="component" value="Unassembled WGS sequence"/>
</dbReference>
<dbReference type="InterPro" id="IPR055349">
    <property type="entry name" value="GH2_GIPC"/>
</dbReference>